<name>A0AAD8UEK3_GLOAC</name>
<dbReference type="AlphaFoldDB" id="A0AAD8UEK3"/>
<keyword evidence="1" id="KW-0732">Signal</keyword>
<feature type="chain" id="PRO_5041979922" evidence="1">
    <location>
        <begin position="16"/>
        <end position="232"/>
    </location>
</feature>
<feature type="signal peptide" evidence="1">
    <location>
        <begin position="1"/>
        <end position="15"/>
    </location>
</feature>
<keyword evidence="3" id="KW-1185">Reference proteome</keyword>
<dbReference type="EMBL" id="JAHMHS010000152">
    <property type="protein sequence ID" value="KAK1711976.1"/>
    <property type="molecule type" value="Genomic_DNA"/>
</dbReference>
<accession>A0AAD8UEK3</accession>
<evidence type="ECO:0000256" key="1">
    <source>
        <dbReference type="SAM" id="SignalP"/>
    </source>
</evidence>
<dbReference type="Proteomes" id="UP001244207">
    <property type="component" value="Unassembled WGS sequence"/>
</dbReference>
<sequence>MFFTRLVCALVTAAAVPIQVVRIELSHGRPRWTPAPVSIYTATIHDKLAWQGFTQLTILIEFVGIDTLVLLMNSTTPGQEIGICPAKRRKVCNIRWTARLVTRPALLPSLLEVGSKGKMLYADGMMQYRHFLPYPESPQERQRGMMSESQFYLTNTANASFSTPNPGWTPYLCLHVHREQDNILQHQDKLVELTDAAPDTRESFMYMDEVLQTPYKRANFKHIVLSATHKPQ</sequence>
<reference evidence="2" key="1">
    <citation type="submission" date="2021-12" db="EMBL/GenBank/DDBJ databases">
        <title>Comparative genomics, transcriptomics and evolutionary studies reveal genomic signatures of adaptation to plant cell wall in hemibiotrophic fungi.</title>
        <authorList>
            <consortium name="DOE Joint Genome Institute"/>
            <person name="Baroncelli R."/>
            <person name="Diaz J.F."/>
            <person name="Benocci T."/>
            <person name="Peng M."/>
            <person name="Battaglia E."/>
            <person name="Haridas S."/>
            <person name="Andreopoulos W."/>
            <person name="Labutti K."/>
            <person name="Pangilinan J."/>
            <person name="Floch G.L."/>
            <person name="Makela M.R."/>
            <person name="Henrissat B."/>
            <person name="Grigoriev I.V."/>
            <person name="Crouch J.A."/>
            <person name="De Vries R.P."/>
            <person name="Sukno S.A."/>
            <person name="Thon M.R."/>
        </authorList>
    </citation>
    <scope>NUCLEOTIDE SEQUENCE</scope>
    <source>
        <strain evidence="2">CBS 112980</strain>
    </source>
</reference>
<proteinExistence type="predicted"/>
<gene>
    <name evidence="2" type="ORF">BDZ83DRAFT_656666</name>
</gene>
<dbReference type="RefSeq" id="XP_060359300.1">
    <property type="nucleotide sequence ID" value="XM_060510893.1"/>
</dbReference>
<evidence type="ECO:0000313" key="2">
    <source>
        <dbReference type="EMBL" id="KAK1711976.1"/>
    </source>
</evidence>
<evidence type="ECO:0000313" key="3">
    <source>
        <dbReference type="Proteomes" id="UP001244207"/>
    </source>
</evidence>
<organism evidence="2 3">
    <name type="scientific">Glomerella acutata</name>
    <name type="common">Colletotrichum acutatum</name>
    <dbReference type="NCBI Taxonomy" id="27357"/>
    <lineage>
        <taxon>Eukaryota</taxon>
        <taxon>Fungi</taxon>
        <taxon>Dikarya</taxon>
        <taxon>Ascomycota</taxon>
        <taxon>Pezizomycotina</taxon>
        <taxon>Sordariomycetes</taxon>
        <taxon>Hypocreomycetidae</taxon>
        <taxon>Glomerellales</taxon>
        <taxon>Glomerellaceae</taxon>
        <taxon>Colletotrichum</taxon>
        <taxon>Colletotrichum acutatum species complex</taxon>
    </lineage>
</organism>
<protein>
    <submittedName>
        <fullName evidence="2">Uncharacterized protein</fullName>
    </submittedName>
</protein>
<comment type="caution">
    <text evidence="2">The sequence shown here is derived from an EMBL/GenBank/DDBJ whole genome shotgun (WGS) entry which is preliminary data.</text>
</comment>
<dbReference type="GeneID" id="85394792"/>